<feature type="transmembrane region" description="Helical" evidence="1">
    <location>
        <begin position="96"/>
        <end position="118"/>
    </location>
</feature>
<dbReference type="AlphaFoldDB" id="A0A4V1A290"/>
<evidence type="ECO:0000313" key="2">
    <source>
        <dbReference type="EMBL" id="QBK05219.1"/>
    </source>
</evidence>
<dbReference type="Proteomes" id="UP000292939">
    <property type="component" value="Chromosome"/>
</dbReference>
<evidence type="ECO:0000256" key="1">
    <source>
        <dbReference type="SAM" id="Phobius"/>
    </source>
</evidence>
<feature type="transmembrane region" description="Helical" evidence="1">
    <location>
        <begin position="7"/>
        <end position="23"/>
    </location>
</feature>
<organism evidence="2 3">
    <name type="scientific">Hylemonella gracilis</name>
    <dbReference type="NCBI Taxonomy" id="80880"/>
    <lineage>
        <taxon>Bacteria</taxon>
        <taxon>Pseudomonadati</taxon>
        <taxon>Pseudomonadota</taxon>
        <taxon>Betaproteobacteria</taxon>
        <taxon>Burkholderiales</taxon>
        <taxon>Comamonadaceae</taxon>
        <taxon>Hylemonella</taxon>
    </lineage>
</organism>
<gene>
    <name evidence="2" type="ORF">DW355_11030</name>
</gene>
<reference evidence="2 3" key="1">
    <citation type="submission" date="2018-07" db="EMBL/GenBank/DDBJ databases">
        <title>Exploring interactions and the metabolic potential of the ultra-small soil bacteria Hylemonella gracilis.</title>
        <authorList>
            <person name="Tyc O."/>
            <person name="Kulkarni P."/>
            <person name="Gawehns F."/>
            <person name="Hundscheid M."/>
            <person name="Zweers H."/>
            <person name="Garbeva P."/>
        </authorList>
    </citation>
    <scope>NUCLEOTIDE SEQUENCE [LARGE SCALE GENOMIC DNA]</scope>
    <source>
        <strain evidence="2 3">NS1</strain>
    </source>
</reference>
<proteinExistence type="predicted"/>
<accession>A0A4V1A290</accession>
<dbReference type="EMBL" id="CP031395">
    <property type="protein sequence ID" value="QBK05219.1"/>
    <property type="molecule type" value="Genomic_DNA"/>
</dbReference>
<protein>
    <submittedName>
        <fullName evidence="2">Uncharacterized protein</fullName>
    </submittedName>
</protein>
<keyword evidence="1" id="KW-0812">Transmembrane</keyword>
<keyword evidence="1" id="KW-0472">Membrane</keyword>
<keyword evidence="1" id="KW-1133">Transmembrane helix</keyword>
<dbReference type="KEGG" id="hgr:DW355_11030"/>
<sequence length="124" mass="13609">MGTLNWICVVLLVPGAVFILRTLSHVDTAALLVVGFLICTFLLTAIFLSRGVKFFARLPIWSYQNALRRVALICNFIWALTGVGTLAASIATRQSVVALLGTIMFDMLLIVNVIRLWGKAQSVE</sequence>
<feature type="transmembrane region" description="Helical" evidence="1">
    <location>
        <begin position="70"/>
        <end position="90"/>
    </location>
</feature>
<name>A0A4V1A290_9BURK</name>
<feature type="transmembrane region" description="Helical" evidence="1">
    <location>
        <begin position="29"/>
        <end position="49"/>
    </location>
</feature>
<evidence type="ECO:0000313" key="3">
    <source>
        <dbReference type="Proteomes" id="UP000292939"/>
    </source>
</evidence>